<proteinExistence type="predicted"/>
<comment type="caution">
    <text evidence="2">The sequence shown here is derived from an EMBL/GenBank/DDBJ whole genome shotgun (WGS) entry which is preliminary data.</text>
</comment>
<accession>A0AAW4VLB2</accession>
<dbReference type="Pfam" id="PF14501">
    <property type="entry name" value="HATPase_c_5"/>
    <property type="match status" value="1"/>
</dbReference>
<dbReference type="Proteomes" id="UP001197827">
    <property type="component" value="Unassembled WGS sequence"/>
</dbReference>
<dbReference type="RefSeq" id="WP_227360238.1">
    <property type="nucleotide sequence ID" value="NZ_JBKTOV010000029.1"/>
</dbReference>
<evidence type="ECO:0000313" key="2">
    <source>
        <dbReference type="EMBL" id="MCB8561473.1"/>
    </source>
</evidence>
<protein>
    <submittedName>
        <fullName evidence="2">ATP-binding protein</fullName>
    </submittedName>
</protein>
<keyword evidence="2" id="KW-0067">ATP-binding</keyword>
<keyword evidence="2" id="KW-0547">Nucleotide-binding</keyword>
<sequence length="49" mass="5687">MSKKGTAEHGIGLSSVKSTLKKYKSEISFSEDKYWFTVLIVIDKYEYIH</sequence>
<name>A0AAW4VLB2_9FIRM</name>
<reference evidence="2" key="1">
    <citation type="submission" date="2021-10" db="EMBL/GenBank/DDBJ databases">
        <title>Collection of gut derived symbiotic bacterial strains cultured from healthy donors.</title>
        <authorList>
            <person name="Lin H."/>
            <person name="Littmann E."/>
            <person name="Kohout C."/>
            <person name="Pamer E.G."/>
        </authorList>
    </citation>
    <scope>NUCLEOTIDE SEQUENCE</scope>
    <source>
        <strain evidence="2">DFI.5.2</strain>
    </source>
</reference>
<dbReference type="GO" id="GO:0005524">
    <property type="term" value="F:ATP binding"/>
    <property type="evidence" value="ECO:0007669"/>
    <property type="project" value="UniProtKB-KW"/>
</dbReference>
<gene>
    <name evidence="2" type="ORF">LJD74_05515</name>
</gene>
<feature type="domain" description="Sensor histidine kinase NatK-like C-terminal" evidence="1">
    <location>
        <begin position="3"/>
        <end position="42"/>
    </location>
</feature>
<dbReference type="AlphaFoldDB" id="A0AAW4VLB2"/>
<evidence type="ECO:0000313" key="3">
    <source>
        <dbReference type="Proteomes" id="UP001197827"/>
    </source>
</evidence>
<evidence type="ECO:0000259" key="1">
    <source>
        <dbReference type="Pfam" id="PF14501"/>
    </source>
</evidence>
<dbReference type="EMBL" id="JAJDKQ010000007">
    <property type="protein sequence ID" value="MCB8561473.1"/>
    <property type="molecule type" value="Genomic_DNA"/>
</dbReference>
<organism evidence="2 3">
    <name type="scientific">Faecalibacillus intestinalis</name>
    <dbReference type="NCBI Taxonomy" id="1982626"/>
    <lineage>
        <taxon>Bacteria</taxon>
        <taxon>Bacillati</taxon>
        <taxon>Bacillota</taxon>
        <taxon>Erysipelotrichia</taxon>
        <taxon>Erysipelotrichales</taxon>
        <taxon>Coprobacillaceae</taxon>
        <taxon>Faecalibacillus</taxon>
    </lineage>
</organism>
<dbReference type="InterPro" id="IPR032834">
    <property type="entry name" value="NatK-like_C"/>
</dbReference>